<evidence type="ECO:0000256" key="1">
    <source>
        <dbReference type="SAM" id="SignalP"/>
    </source>
</evidence>
<dbReference type="AlphaFoldDB" id="A0A246J500"/>
<proteinExistence type="predicted"/>
<reference evidence="2 3" key="1">
    <citation type="journal article" date="2002" name="Int. J. Syst. Evol. Microbiol.">
        <title>Sphingopyxis witflariensis sp. nov., isolated from activated sludge.</title>
        <authorList>
            <person name="Kampfer P."/>
            <person name="Witzenberger R."/>
            <person name="Denner E.B."/>
            <person name="Busse H.J."/>
            <person name="Neef A."/>
        </authorList>
    </citation>
    <scope>NUCLEOTIDE SEQUENCE [LARGE SCALE GENOMIC DNA]</scope>
    <source>
        <strain evidence="2 3">DSM 14551</strain>
    </source>
</reference>
<name>A0A246J500_9SPHN</name>
<sequence>MIKISILMTALLLACQVTSDAEAATKSDAASEMLSSIEAAAPYYATIRTKYPETYAQIVATAERVGPNRNLSEFNKEAYEIVIGLVATKVPQLSAPSIASLLENSIAQNRFVAANHPSMCAKFASGLPPFGLIILPAELARKEAQLIDTILNDIGERRNQPMSASEFDDISIEMAVKAAKKLGISPQQYVAFLQQQRPDDMICLSQAELSQQILSLPREKRDSYLIYSVSP</sequence>
<feature type="chain" id="PRO_5012715667" evidence="1">
    <location>
        <begin position="24"/>
        <end position="231"/>
    </location>
</feature>
<organism evidence="2 3">
    <name type="scientific">Sphingopyxis witflariensis</name>
    <dbReference type="NCBI Taxonomy" id="173675"/>
    <lineage>
        <taxon>Bacteria</taxon>
        <taxon>Pseudomonadati</taxon>
        <taxon>Pseudomonadota</taxon>
        <taxon>Alphaproteobacteria</taxon>
        <taxon>Sphingomonadales</taxon>
        <taxon>Sphingomonadaceae</taxon>
        <taxon>Sphingopyxis</taxon>
    </lineage>
</organism>
<protein>
    <submittedName>
        <fullName evidence="2">Uncharacterized protein</fullName>
    </submittedName>
</protein>
<comment type="caution">
    <text evidence="2">The sequence shown here is derived from an EMBL/GenBank/DDBJ whole genome shotgun (WGS) entry which is preliminary data.</text>
</comment>
<feature type="signal peptide" evidence="1">
    <location>
        <begin position="1"/>
        <end position="23"/>
    </location>
</feature>
<keyword evidence="1" id="KW-0732">Signal</keyword>
<dbReference type="Proteomes" id="UP000197097">
    <property type="component" value="Unassembled WGS sequence"/>
</dbReference>
<dbReference type="EMBL" id="NISJ01000036">
    <property type="protein sequence ID" value="OWQ87676.1"/>
    <property type="molecule type" value="Genomic_DNA"/>
</dbReference>
<evidence type="ECO:0000313" key="3">
    <source>
        <dbReference type="Proteomes" id="UP000197097"/>
    </source>
</evidence>
<dbReference type="RefSeq" id="WP_088474613.1">
    <property type="nucleotide sequence ID" value="NZ_NISJ01000036.1"/>
</dbReference>
<accession>A0A246J500</accession>
<dbReference type="PROSITE" id="PS51257">
    <property type="entry name" value="PROKAR_LIPOPROTEIN"/>
    <property type="match status" value="1"/>
</dbReference>
<gene>
    <name evidence="2" type="ORF">CDQ91_20825</name>
</gene>
<keyword evidence="3" id="KW-1185">Reference proteome</keyword>
<evidence type="ECO:0000313" key="2">
    <source>
        <dbReference type="EMBL" id="OWQ87676.1"/>
    </source>
</evidence>